<accession>G0GDX4</accession>
<dbReference type="STRING" id="869211.Spith_0320"/>
<dbReference type="InterPro" id="IPR023472">
    <property type="entry name" value="Uncharacterised_MJ0810"/>
</dbReference>
<dbReference type="InterPro" id="IPR036071">
    <property type="entry name" value="AMMECR1_dom_sf"/>
</dbReference>
<dbReference type="InterPro" id="IPR027623">
    <property type="entry name" value="AmmeMemoSam_A"/>
</dbReference>
<dbReference type="OrthoDB" id="159752at2"/>
<evidence type="ECO:0000313" key="2">
    <source>
        <dbReference type="EMBL" id="AEJ60606.1"/>
    </source>
</evidence>
<evidence type="ECO:0000313" key="3">
    <source>
        <dbReference type="Proteomes" id="UP000007254"/>
    </source>
</evidence>
<dbReference type="HOGENOM" id="CLU_095686_1_1_12"/>
<sequence>MRHTDEERKLLLSAAREVITAATESRTPRLPDPPPRLLEPGGAFVTLHKEGTLRGCIGHIIADRPLWEVVQDMAYESAFRDPRFPPVTRPEVPLLDIEISILSPLFPIAPEEVEVGTHGLLIRKGWQSGLLLPQVPVEQGWERETFLAHTCLKAGLPPDAWKAPDAQLFGFTAEVFGERDYE</sequence>
<protein>
    <submittedName>
        <fullName evidence="2">AMMECR1-domain protein</fullName>
    </submittedName>
</protein>
<keyword evidence="3" id="KW-1185">Reference proteome</keyword>
<feature type="domain" description="AMMECR1" evidence="1">
    <location>
        <begin position="5"/>
        <end position="182"/>
    </location>
</feature>
<dbReference type="InterPro" id="IPR023473">
    <property type="entry name" value="AMMECR1"/>
</dbReference>
<dbReference type="PANTHER" id="PTHR13016">
    <property type="entry name" value="AMMECR1 HOMOLOG"/>
    <property type="match status" value="1"/>
</dbReference>
<dbReference type="EMBL" id="CP002903">
    <property type="protein sequence ID" value="AEJ60606.1"/>
    <property type="molecule type" value="Genomic_DNA"/>
</dbReference>
<dbReference type="Pfam" id="PF01871">
    <property type="entry name" value="AMMECR1"/>
    <property type="match status" value="1"/>
</dbReference>
<dbReference type="Gene3D" id="3.30.1490.150">
    <property type="entry name" value="Hypothetical protein ph0010, domain 2"/>
    <property type="match status" value="1"/>
</dbReference>
<dbReference type="HAMAP" id="MF_00645">
    <property type="entry name" value="AMMECR1"/>
    <property type="match status" value="1"/>
</dbReference>
<dbReference type="Gene3D" id="3.30.700.20">
    <property type="entry name" value="Hypothetical protein ph0010, domain 1"/>
    <property type="match status" value="1"/>
</dbReference>
<dbReference type="InterPro" id="IPR002733">
    <property type="entry name" value="AMMECR1_domain"/>
</dbReference>
<dbReference type="NCBIfam" id="TIGR04335">
    <property type="entry name" value="AmmeMemoSam_A"/>
    <property type="match status" value="1"/>
</dbReference>
<reference evidence="2 3" key="1">
    <citation type="submission" date="2011-06" db="EMBL/GenBank/DDBJ databases">
        <title>The complete genome of Spirochaeta thermophila DSM 6578.</title>
        <authorList>
            <consortium name="US DOE Joint Genome Institute (JGI-PGF)"/>
            <person name="Lucas S."/>
            <person name="Lapidus A."/>
            <person name="Bruce D."/>
            <person name="Goodwin L."/>
            <person name="Pitluck S."/>
            <person name="Peters L."/>
            <person name="Kyrpides N."/>
            <person name="Mavromatis K."/>
            <person name="Ivanova N."/>
            <person name="Mikailova N."/>
            <person name="Pagani I."/>
            <person name="Chertkov O."/>
            <person name="Detter J.C."/>
            <person name="Tapia R."/>
            <person name="Han C."/>
            <person name="Land M."/>
            <person name="Hauser L."/>
            <person name="Markowitz V."/>
            <person name="Cheng J.-F."/>
            <person name="Hugenholtz P."/>
            <person name="Woyke T."/>
            <person name="Wu D."/>
            <person name="Spring S."/>
            <person name="Merkhoffer B."/>
            <person name="Schneider S."/>
            <person name="Klenk H.-P."/>
            <person name="Eisen J.A."/>
        </authorList>
    </citation>
    <scope>NUCLEOTIDE SEQUENCE [LARGE SCALE GENOMIC DNA]</scope>
    <source>
        <strain evidence="3">ATCC 700085 / DSM 6578 / Z-1203</strain>
    </source>
</reference>
<organism evidence="2 3">
    <name type="scientific">Winmispira thermophila (strain ATCC 700085 / DSM 6578 / Z-1203)</name>
    <name type="common">Spirochaeta thermophila</name>
    <dbReference type="NCBI Taxonomy" id="869211"/>
    <lineage>
        <taxon>Bacteria</taxon>
        <taxon>Pseudomonadati</taxon>
        <taxon>Spirochaetota</taxon>
        <taxon>Spirochaetia</taxon>
        <taxon>Winmispirales</taxon>
        <taxon>Winmispiraceae</taxon>
        <taxon>Winmispira</taxon>
    </lineage>
</organism>
<dbReference type="KEGG" id="stq:Spith_0320"/>
<dbReference type="AlphaFoldDB" id="G0GDX4"/>
<evidence type="ECO:0000259" key="1">
    <source>
        <dbReference type="PROSITE" id="PS51112"/>
    </source>
</evidence>
<dbReference type="SUPFAM" id="SSF143447">
    <property type="entry name" value="AMMECR1-like"/>
    <property type="match status" value="1"/>
</dbReference>
<dbReference type="PANTHER" id="PTHR13016:SF0">
    <property type="entry name" value="AMME SYNDROME CANDIDATE GENE 1 PROTEIN"/>
    <property type="match status" value="1"/>
</dbReference>
<proteinExistence type="inferred from homology"/>
<dbReference type="PROSITE" id="PS51112">
    <property type="entry name" value="AMMECR1"/>
    <property type="match status" value="1"/>
</dbReference>
<name>G0GDX4_WINT7</name>
<dbReference type="InterPro" id="IPR027485">
    <property type="entry name" value="AMMECR1_N"/>
</dbReference>
<gene>
    <name evidence="2" type="ordered locus">Spith_0320</name>
</gene>
<dbReference type="Proteomes" id="UP000007254">
    <property type="component" value="Chromosome"/>
</dbReference>
<dbReference type="RefSeq" id="WP_014624006.1">
    <property type="nucleotide sequence ID" value="NC_017583.1"/>
</dbReference>
<dbReference type="NCBIfam" id="TIGR00296">
    <property type="entry name" value="TIGR00296 family protein"/>
    <property type="match status" value="1"/>
</dbReference>